<keyword evidence="2" id="KW-1185">Reference proteome</keyword>
<dbReference type="EMBL" id="CP022295">
    <property type="protein sequence ID" value="QSR26993.1"/>
    <property type="molecule type" value="Genomic_DNA"/>
</dbReference>
<reference evidence="1 2" key="1">
    <citation type="submission" date="2017-06" db="EMBL/GenBank/DDBJ databases">
        <title>Complete Genome Sequence of the Soil Carbazole-Degrading Bacterium Nocardioides aromaticivorans IC177.</title>
        <authorList>
            <person name="Vejarano F."/>
            <person name="Suzuki-Minakuchi C."/>
            <person name="Ohtsubo Y."/>
            <person name="Tsuda M."/>
            <person name="Okada K."/>
            <person name="Nojiri H."/>
        </authorList>
    </citation>
    <scope>NUCLEOTIDE SEQUENCE [LARGE SCALE GENOMIC DNA]</scope>
    <source>
        <strain evidence="1 2">IC177</strain>
    </source>
</reference>
<dbReference type="InterPro" id="IPR002347">
    <property type="entry name" value="SDR_fam"/>
</dbReference>
<dbReference type="Gene3D" id="3.40.50.720">
    <property type="entry name" value="NAD(P)-binding Rossmann-like Domain"/>
    <property type="match status" value="2"/>
</dbReference>
<proteinExistence type="predicted"/>
<dbReference type="PANTHER" id="PTHR43544">
    <property type="entry name" value="SHORT-CHAIN DEHYDROGENASE/REDUCTASE"/>
    <property type="match status" value="1"/>
</dbReference>
<dbReference type="SUPFAM" id="SSF51735">
    <property type="entry name" value="NAD(P)-binding Rossmann-fold domains"/>
    <property type="match status" value="1"/>
</dbReference>
<gene>
    <name evidence="1" type="ORF">CFH99_15285</name>
</gene>
<sequence>MTSLPVQCLTLGPEPVPGVIHFRYLLSHLDDGLTARHAYDSPVTSADSDVPFSGLDRIDPDELAIAIQVLRQIPELHPDHEDVRTMKRAASYMYKLIKKSRRAEIRQERQRHDQEIIERTATGSPMRIDDETAGIPLVSTAKGAFAGELITARGCYICKEDFTLVDAFYHWLCPRCAAMSHAKRDQRTDLTGKRALLTGGRAKIGMYIALRLLRDGAHTTITTRFPKDAVRRFAAMEDSADWLHRLKVVGIDLRDPTQVISLTDDVAADGPLDIIINNACQTVRRLPGAYSHLIDGENTALPSAESLGVKALPEMVTFDRISEAHPAAIAGALADTAVAHHEGESAEAALAAHNAASLTALSLKAGGASLEAHLAGTAIDAGGLIPDIQDNNSWTQVLDEVDPLELLEVQFCNSIAPFLINSRLRPALRAAVQNGARRAYIVNVSAMEGQFSRRYKGAGHPHTNMAKAALNMMTRTSSGEMFETDRILMTAVDTGWITDERPHYEKLRIAAEGWHAPLDLVDGAARVYDPIVRGEAGEDIYGVFVKDYEPSPW</sequence>
<dbReference type="InterPro" id="IPR036291">
    <property type="entry name" value="NAD(P)-bd_dom_sf"/>
</dbReference>
<evidence type="ECO:0000313" key="1">
    <source>
        <dbReference type="EMBL" id="QSR26993.1"/>
    </source>
</evidence>
<dbReference type="Proteomes" id="UP000662818">
    <property type="component" value="Chromosome"/>
</dbReference>
<dbReference type="PANTHER" id="PTHR43544:SF2">
    <property type="entry name" value="OXIDOREDUCTASE"/>
    <property type="match status" value="1"/>
</dbReference>
<name>A0ABX7PMW2_9ACTN</name>
<accession>A0ABX7PMW2</accession>
<dbReference type="Pfam" id="PF00106">
    <property type="entry name" value="adh_short"/>
    <property type="match status" value="1"/>
</dbReference>
<evidence type="ECO:0000313" key="2">
    <source>
        <dbReference type="Proteomes" id="UP000662818"/>
    </source>
</evidence>
<protein>
    <submittedName>
        <fullName evidence="1">Short-chain dehydrogenase</fullName>
    </submittedName>
</protein>
<organism evidence="1 2">
    <name type="scientific">Nocardioides aromaticivorans</name>
    <dbReference type="NCBI Taxonomy" id="200618"/>
    <lineage>
        <taxon>Bacteria</taxon>
        <taxon>Bacillati</taxon>
        <taxon>Actinomycetota</taxon>
        <taxon>Actinomycetes</taxon>
        <taxon>Propionibacteriales</taxon>
        <taxon>Nocardioidaceae</taxon>
        <taxon>Nocardioides</taxon>
    </lineage>
</organism>
<dbReference type="InterPro" id="IPR051468">
    <property type="entry name" value="Fungal_SecMetab_SDRs"/>
</dbReference>